<sequence>MLKDQLRVFFFVMFFSLPVISKELSLAAIHYPPYTVVSKHGEINGTDAQLVRAVFAMQNTRAHMLNPPWSRALKSVEHGKIDGLVSCTKNNYRAQYMLFSQPINEINNGLIVKNDSNISPPKSIEDLRGLKLIAIHKWNTQTELNNHGIAHAQANSIPQALDMLLMRNFDAIYSGTESITYFAKQAQLGNKLKVVLFEERPPITLHMCLGKKTRNAESIMTRFNQDLAQYNKNKK</sequence>
<organism evidence="4 5">
    <name type="scientific">Vibrio nigripulchritudo SOn1</name>
    <dbReference type="NCBI Taxonomy" id="1238450"/>
    <lineage>
        <taxon>Bacteria</taxon>
        <taxon>Pseudomonadati</taxon>
        <taxon>Pseudomonadota</taxon>
        <taxon>Gammaproteobacteria</taxon>
        <taxon>Vibrionales</taxon>
        <taxon>Vibrionaceae</taxon>
        <taxon>Vibrio</taxon>
    </lineage>
</organism>
<evidence type="ECO:0000259" key="3">
    <source>
        <dbReference type="Pfam" id="PF00497"/>
    </source>
</evidence>
<dbReference type="AlphaFoldDB" id="A0AAV2VRB9"/>
<dbReference type="PANTHER" id="PTHR35936:SF19">
    <property type="entry name" value="AMINO-ACID-BINDING PROTEIN YXEM-RELATED"/>
    <property type="match status" value="1"/>
</dbReference>
<evidence type="ECO:0000256" key="1">
    <source>
        <dbReference type="ARBA" id="ARBA00010333"/>
    </source>
</evidence>
<dbReference type="InterPro" id="IPR001638">
    <property type="entry name" value="Solute-binding_3/MltF_N"/>
</dbReference>
<dbReference type="SUPFAM" id="SSF53850">
    <property type="entry name" value="Periplasmic binding protein-like II"/>
    <property type="match status" value="1"/>
</dbReference>
<comment type="similarity">
    <text evidence="1">Belongs to the bacterial solute-binding protein 3 family.</text>
</comment>
<evidence type="ECO:0000313" key="5">
    <source>
        <dbReference type="Proteomes" id="UP000018211"/>
    </source>
</evidence>
<accession>A0AAV2VRB9</accession>
<dbReference type="Pfam" id="PF00497">
    <property type="entry name" value="SBP_bac_3"/>
    <property type="match status" value="1"/>
</dbReference>
<dbReference type="PANTHER" id="PTHR35936">
    <property type="entry name" value="MEMBRANE-BOUND LYTIC MUREIN TRANSGLYCOSYLASE F"/>
    <property type="match status" value="1"/>
</dbReference>
<keyword evidence="2" id="KW-0732">Signal</keyword>
<evidence type="ECO:0000313" key="4">
    <source>
        <dbReference type="EMBL" id="CCO47253.1"/>
    </source>
</evidence>
<dbReference type="EMBL" id="CAOF01000118">
    <property type="protein sequence ID" value="CCO47253.1"/>
    <property type="molecule type" value="Genomic_DNA"/>
</dbReference>
<evidence type="ECO:0000256" key="2">
    <source>
        <dbReference type="ARBA" id="ARBA00022729"/>
    </source>
</evidence>
<proteinExistence type="inferred from homology"/>
<dbReference type="RefSeq" id="WP_022612120.1">
    <property type="nucleotide sequence ID" value="NZ_LK391965.1"/>
</dbReference>
<reference evidence="4 5" key="1">
    <citation type="journal article" date="2013" name="ISME J.">
        <title>Comparative genomics of pathogenic lineages of Vibrio nigripulchritudo identifies virulence-associated traits.</title>
        <authorList>
            <person name="Goudenege D."/>
            <person name="Labreuche Y."/>
            <person name="Krin E."/>
            <person name="Ansquer D."/>
            <person name="Mangenot S."/>
            <person name="Calteau A."/>
            <person name="Medigue C."/>
            <person name="Mazel D."/>
            <person name="Polz M.F."/>
            <person name="Le Roux F."/>
        </authorList>
    </citation>
    <scope>NUCLEOTIDE SEQUENCE [LARGE SCALE GENOMIC DNA]</scope>
    <source>
        <strain evidence="4 5">SOn1</strain>
    </source>
</reference>
<feature type="domain" description="Solute-binding protein family 3/N-terminal" evidence="3">
    <location>
        <begin position="30"/>
        <end position="232"/>
    </location>
</feature>
<protein>
    <submittedName>
        <fullName evidence="4">ABC-type amino acid transport/signal transduction systems, periplasmic component/domain</fullName>
    </submittedName>
</protein>
<comment type="caution">
    <text evidence="4">The sequence shown here is derived from an EMBL/GenBank/DDBJ whole genome shotgun (WGS) entry which is preliminary data.</text>
</comment>
<dbReference type="Proteomes" id="UP000018211">
    <property type="component" value="Unassembled WGS sequence"/>
</dbReference>
<dbReference type="Gene3D" id="3.40.190.10">
    <property type="entry name" value="Periplasmic binding protein-like II"/>
    <property type="match status" value="2"/>
</dbReference>
<gene>
    <name evidence="4" type="ORF">VIBNISOn1_280022</name>
</gene>
<name>A0AAV2VRB9_9VIBR</name>